<feature type="compositionally biased region" description="Basic and acidic residues" evidence="14">
    <location>
        <begin position="651"/>
        <end position="660"/>
    </location>
</feature>
<evidence type="ECO:0000256" key="6">
    <source>
        <dbReference type="ARBA" id="ARBA00022553"/>
    </source>
</evidence>
<evidence type="ECO:0000256" key="8">
    <source>
        <dbReference type="ARBA" id="ARBA00022692"/>
    </source>
</evidence>
<sequence>MMPSDDRLELALERTDSVLFEIDADSGAVTHVGDLEHLFGVADATIPTWESFREHVVHPTDVDAFERSVRRILSGEIDEDSIEYRIRVDGEVRWIGSDVYAEPDPESGRRRAVGIARDVTDRKEREQSLERVRDFFTEAERLGDLGAWEVGADGTVVWTAGTRRIHGVEDDFEPTLEEAIEFFHPADRETVRSAVETALEAGDGYDLRARLIDADGEIRWVRTRGEVVDDEGTIRGYIQDVTDQHERETELRRATAQLEAAIEAGAVGTWEWDVESNEIVAGAAFADLFGIDPEAAAAGVPIERFLEAVHENDRPALEHAVEEALNDCGPFEAEYRVRNADGEIRWVVARGHVECDADGTPTRFPGAITDITDRKRRERELETLSEFLQGLYDVTTDPDSSFEEKIDRLLAIGCAELDLPYGFLTRIDAAESASALGDADAAAEADETVADADGPVATTDETIVAADDATVDVDDVVAGPPPDDRRQTVVRAHGTHPELQPGESCPLSEAYCRKTIETPDLLAIRDAVASGWEGDPAYERFDLGSYVGGKVIVDGELYGTLCFAATNARDRPFSETERSMVRLLTKWTSYELERRRSTAELRDRNERLERFASIVSHDLRNPLNVAIGRLDLAMEADESDATADEADGDTGDDRREDDDRRNHLAAIERSLDRMDALITDLLTLARQGEAITGTESVALADCCRDCWATVETAAADLSVRTDAVVRADRSRVTQLLENLFRNAVEHGGRDVTITVGVLPDGDGFYVADDGPGIPETERDHVFEAGHSTADDGTGFGLSIVREIATAHGWNVRVVDADSGGARFEFTGVDVETPREELPADGGSGPAARDGESTSEE</sequence>
<dbReference type="InterPro" id="IPR035965">
    <property type="entry name" value="PAS-like_dom_sf"/>
</dbReference>
<comment type="subcellular location">
    <subcellularLocation>
        <location evidence="2">Cell inner membrane</location>
        <topology evidence="2">Multi-pass membrane protein</topology>
    </subcellularLocation>
</comment>
<evidence type="ECO:0000313" key="19">
    <source>
        <dbReference type="Proteomes" id="UP000199079"/>
    </source>
</evidence>
<keyword evidence="4" id="KW-1003">Cell membrane</keyword>
<dbReference type="SUPFAM" id="SSF55781">
    <property type="entry name" value="GAF domain-like"/>
    <property type="match status" value="1"/>
</dbReference>
<dbReference type="SMART" id="SM00086">
    <property type="entry name" value="PAC"/>
    <property type="match status" value="3"/>
</dbReference>
<dbReference type="EC" id="2.7.13.3" evidence="3"/>
<protein>
    <recommendedName>
        <fullName evidence="3">histidine kinase</fullName>
        <ecNumber evidence="3">2.7.13.3</ecNumber>
    </recommendedName>
</protein>
<keyword evidence="6" id="KW-0597">Phosphoprotein</keyword>
<organism evidence="18 19">
    <name type="scientific">Halopenitus persicus</name>
    <dbReference type="NCBI Taxonomy" id="1048396"/>
    <lineage>
        <taxon>Archaea</taxon>
        <taxon>Methanobacteriati</taxon>
        <taxon>Methanobacteriota</taxon>
        <taxon>Stenosarchaea group</taxon>
        <taxon>Halobacteria</taxon>
        <taxon>Halobacteriales</taxon>
        <taxon>Haloferacaceae</taxon>
        <taxon>Halopenitus</taxon>
    </lineage>
</organism>
<dbReference type="Gene3D" id="3.30.565.10">
    <property type="entry name" value="Histidine kinase-like ATPase, C-terminal domain"/>
    <property type="match status" value="1"/>
</dbReference>
<feature type="domain" description="PAS" evidence="16">
    <location>
        <begin position="254"/>
        <end position="328"/>
    </location>
</feature>
<evidence type="ECO:0000256" key="5">
    <source>
        <dbReference type="ARBA" id="ARBA00022519"/>
    </source>
</evidence>
<dbReference type="SMART" id="SM00091">
    <property type="entry name" value="PAS"/>
    <property type="match status" value="3"/>
</dbReference>
<dbReference type="PANTHER" id="PTHR43304">
    <property type="entry name" value="PHYTOCHROME-LIKE PROTEIN CPH1"/>
    <property type="match status" value="1"/>
</dbReference>
<dbReference type="GO" id="GO:0000166">
    <property type="term" value="F:nucleotide binding"/>
    <property type="evidence" value="ECO:0007669"/>
    <property type="project" value="UniProtKB-KW"/>
</dbReference>
<dbReference type="FunFam" id="2.10.70.100:FF:000001">
    <property type="entry name" value="Sensory transduction histidine kinase"/>
    <property type="match status" value="1"/>
</dbReference>
<dbReference type="InterPro" id="IPR052162">
    <property type="entry name" value="Sensor_kinase/Photoreceptor"/>
</dbReference>
<dbReference type="CDD" id="cd00082">
    <property type="entry name" value="HisKA"/>
    <property type="match status" value="1"/>
</dbReference>
<dbReference type="Pfam" id="PF00512">
    <property type="entry name" value="HisKA"/>
    <property type="match status" value="1"/>
</dbReference>
<dbReference type="Gene3D" id="3.30.450.20">
    <property type="entry name" value="PAS domain"/>
    <property type="match status" value="3"/>
</dbReference>
<dbReference type="GO" id="GO:0005886">
    <property type="term" value="C:plasma membrane"/>
    <property type="evidence" value="ECO:0007669"/>
    <property type="project" value="UniProtKB-SubCell"/>
</dbReference>
<evidence type="ECO:0000256" key="14">
    <source>
        <dbReference type="SAM" id="MobiDB-lite"/>
    </source>
</evidence>
<keyword evidence="11" id="KW-0418">Kinase</keyword>
<dbReference type="SMART" id="SM00387">
    <property type="entry name" value="HATPase_c"/>
    <property type="match status" value="1"/>
</dbReference>
<dbReference type="EMBL" id="FNPC01000003">
    <property type="protein sequence ID" value="SDY16715.1"/>
    <property type="molecule type" value="Genomic_DNA"/>
</dbReference>
<keyword evidence="19" id="KW-1185">Reference proteome</keyword>
<gene>
    <name evidence="18" type="ORF">SAMN05216564_103345</name>
</gene>
<evidence type="ECO:0000256" key="10">
    <source>
        <dbReference type="ARBA" id="ARBA00022741"/>
    </source>
</evidence>
<feature type="region of interest" description="Disordered" evidence="14">
    <location>
        <begin position="638"/>
        <end position="660"/>
    </location>
</feature>
<dbReference type="Pfam" id="PF02518">
    <property type="entry name" value="HATPase_c"/>
    <property type="match status" value="1"/>
</dbReference>
<dbReference type="CDD" id="cd00130">
    <property type="entry name" value="PAS"/>
    <property type="match status" value="3"/>
</dbReference>
<feature type="domain" description="PAC" evidence="17">
    <location>
        <begin position="331"/>
        <end position="383"/>
    </location>
</feature>
<dbReference type="PANTHER" id="PTHR43304:SF1">
    <property type="entry name" value="PAC DOMAIN-CONTAINING PROTEIN"/>
    <property type="match status" value="1"/>
</dbReference>
<evidence type="ECO:0000256" key="1">
    <source>
        <dbReference type="ARBA" id="ARBA00000085"/>
    </source>
</evidence>
<dbReference type="Gene3D" id="1.10.287.130">
    <property type="match status" value="1"/>
</dbReference>
<evidence type="ECO:0000259" key="15">
    <source>
        <dbReference type="PROSITE" id="PS50109"/>
    </source>
</evidence>
<evidence type="ECO:0000256" key="3">
    <source>
        <dbReference type="ARBA" id="ARBA00012438"/>
    </source>
</evidence>
<evidence type="ECO:0000259" key="16">
    <source>
        <dbReference type="PROSITE" id="PS50112"/>
    </source>
</evidence>
<dbReference type="Gene3D" id="2.10.70.100">
    <property type="match status" value="1"/>
</dbReference>
<dbReference type="InterPro" id="IPR036890">
    <property type="entry name" value="HATPase_C_sf"/>
</dbReference>
<keyword evidence="10" id="KW-0547">Nucleotide-binding</keyword>
<dbReference type="PROSITE" id="PS50109">
    <property type="entry name" value="HIS_KIN"/>
    <property type="match status" value="1"/>
</dbReference>
<feature type="region of interest" description="Disordered" evidence="14">
    <location>
        <begin position="828"/>
        <end position="856"/>
    </location>
</feature>
<dbReference type="InterPro" id="IPR003594">
    <property type="entry name" value="HATPase_dom"/>
</dbReference>
<dbReference type="SMART" id="SM00388">
    <property type="entry name" value="HisKA"/>
    <property type="match status" value="1"/>
</dbReference>
<evidence type="ECO:0000256" key="4">
    <source>
        <dbReference type="ARBA" id="ARBA00022475"/>
    </source>
</evidence>
<dbReference type="PROSITE" id="PS50113">
    <property type="entry name" value="PAC"/>
    <property type="match status" value="3"/>
</dbReference>
<evidence type="ECO:0000256" key="2">
    <source>
        <dbReference type="ARBA" id="ARBA00004429"/>
    </source>
</evidence>
<keyword evidence="13" id="KW-0472">Membrane</keyword>
<reference evidence="19" key="1">
    <citation type="submission" date="2016-10" db="EMBL/GenBank/DDBJ databases">
        <authorList>
            <person name="Varghese N."/>
            <person name="Submissions S."/>
        </authorList>
    </citation>
    <scope>NUCLEOTIDE SEQUENCE [LARGE SCALE GENOMIC DNA]</scope>
    <source>
        <strain evidence="19">DC30,IBRC 10041,KCTC 4046</strain>
    </source>
</reference>
<evidence type="ECO:0000256" key="13">
    <source>
        <dbReference type="ARBA" id="ARBA00023136"/>
    </source>
</evidence>
<dbReference type="CDD" id="cd00075">
    <property type="entry name" value="HATPase"/>
    <property type="match status" value="1"/>
</dbReference>
<dbReference type="InterPro" id="IPR036097">
    <property type="entry name" value="HisK_dim/P_sf"/>
</dbReference>
<dbReference type="NCBIfam" id="TIGR00229">
    <property type="entry name" value="sensory_box"/>
    <property type="match status" value="2"/>
</dbReference>
<accession>A0A1H3HNA5</accession>
<dbReference type="InterPro" id="IPR003661">
    <property type="entry name" value="HisK_dim/P_dom"/>
</dbReference>
<evidence type="ECO:0000313" key="18">
    <source>
        <dbReference type="EMBL" id="SDY16715.1"/>
    </source>
</evidence>
<feature type="domain" description="PAC" evidence="17">
    <location>
        <begin position="78"/>
        <end position="131"/>
    </location>
</feature>
<dbReference type="PROSITE" id="PS50112">
    <property type="entry name" value="PAS"/>
    <property type="match status" value="1"/>
</dbReference>
<keyword evidence="8" id="KW-0812">Transmembrane</keyword>
<dbReference type="SUPFAM" id="SSF55874">
    <property type="entry name" value="ATPase domain of HSP90 chaperone/DNA topoisomerase II/histidine kinase"/>
    <property type="match status" value="1"/>
</dbReference>
<dbReference type="GO" id="GO:0000155">
    <property type="term" value="F:phosphorelay sensor kinase activity"/>
    <property type="evidence" value="ECO:0007669"/>
    <property type="project" value="InterPro"/>
</dbReference>
<keyword evidence="5" id="KW-0997">Cell inner membrane</keyword>
<evidence type="ECO:0000256" key="7">
    <source>
        <dbReference type="ARBA" id="ARBA00022679"/>
    </source>
</evidence>
<evidence type="ECO:0000259" key="17">
    <source>
        <dbReference type="PROSITE" id="PS50113"/>
    </source>
</evidence>
<dbReference type="InterPro" id="IPR029016">
    <property type="entry name" value="GAF-like_dom_sf"/>
</dbReference>
<dbReference type="Gene3D" id="3.30.450.40">
    <property type="match status" value="1"/>
</dbReference>
<dbReference type="InterPro" id="IPR001610">
    <property type="entry name" value="PAC"/>
</dbReference>
<keyword evidence="9" id="KW-0677">Repeat</keyword>
<dbReference type="InterPro" id="IPR013655">
    <property type="entry name" value="PAS_fold_3"/>
</dbReference>
<dbReference type="Pfam" id="PF08447">
    <property type="entry name" value="PAS_3"/>
    <property type="match status" value="2"/>
</dbReference>
<proteinExistence type="predicted"/>
<feature type="compositionally biased region" description="Acidic residues" evidence="14">
    <location>
        <begin position="638"/>
        <end position="650"/>
    </location>
</feature>
<dbReference type="InterPro" id="IPR000700">
    <property type="entry name" value="PAS-assoc_C"/>
</dbReference>
<name>A0A1H3HNA5_9EURY</name>
<evidence type="ECO:0000256" key="9">
    <source>
        <dbReference type="ARBA" id="ARBA00022737"/>
    </source>
</evidence>
<feature type="domain" description="Histidine kinase" evidence="15">
    <location>
        <begin position="614"/>
        <end position="826"/>
    </location>
</feature>
<dbReference type="SUPFAM" id="SSF55785">
    <property type="entry name" value="PYP-like sensor domain (PAS domain)"/>
    <property type="match status" value="3"/>
</dbReference>
<dbReference type="SMART" id="SM00065">
    <property type="entry name" value="GAF"/>
    <property type="match status" value="1"/>
</dbReference>
<keyword evidence="7" id="KW-0808">Transferase</keyword>
<dbReference type="SUPFAM" id="SSF47384">
    <property type="entry name" value="Homodimeric domain of signal transducing histidine kinase"/>
    <property type="match status" value="1"/>
</dbReference>
<evidence type="ECO:0000256" key="11">
    <source>
        <dbReference type="ARBA" id="ARBA00022777"/>
    </source>
</evidence>
<keyword evidence="12" id="KW-1133">Transmembrane helix</keyword>
<dbReference type="InterPro" id="IPR000014">
    <property type="entry name" value="PAS"/>
</dbReference>
<dbReference type="AlphaFoldDB" id="A0A1H3HNA5"/>
<evidence type="ECO:0000256" key="12">
    <source>
        <dbReference type="ARBA" id="ARBA00022989"/>
    </source>
</evidence>
<comment type="catalytic activity">
    <reaction evidence="1">
        <text>ATP + protein L-histidine = ADP + protein N-phospho-L-histidine.</text>
        <dbReference type="EC" id="2.7.13.3"/>
    </reaction>
</comment>
<feature type="domain" description="PAC" evidence="17">
    <location>
        <begin position="205"/>
        <end position="253"/>
    </location>
</feature>
<dbReference type="Proteomes" id="UP000199079">
    <property type="component" value="Unassembled WGS sequence"/>
</dbReference>
<dbReference type="InterPro" id="IPR003018">
    <property type="entry name" value="GAF"/>
</dbReference>
<dbReference type="InterPro" id="IPR005467">
    <property type="entry name" value="His_kinase_dom"/>
</dbReference>